<keyword evidence="1" id="KW-0472">Membrane</keyword>
<sequence length="174" mass="19149">MFSEWFTPAQCAGYFAFVLGIGSFLQRSDKAFKIMMAGECIAYAVHFALLGNMTAVSSTLVSTLRSVLSLYTRSRWVVVFIIALNIVLGLRFATGWIAWLPLTASCIGTIALFMLNGIAMRALMLVGSIFWVANNIASGSIGGTALEIVLIVVNLFTMFRMHAEVRNIRRAEHE</sequence>
<evidence type="ECO:0000256" key="1">
    <source>
        <dbReference type="SAM" id="Phobius"/>
    </source>
</evidence>
<dbReference type="RefSeq" id="WP_326508467.1">
    <property type="nucleotide sequence ID" value="NZ_JAWIIV010000021.1"/>
</dbReference>
<feature type="transmembrane region" description="Helical" evidence="1">
    <location>
        <begin position="139"/>
        <end position="159"/>
    </location>
</feature>
<protein>
    <submittedName>
        <fullName evidence="2">YgjV family protein</fullName>
    </submittedName>
</protein>
<gene>
    <name evidence="2" type="ORF">RY831_21690</name>
</gene>
<dbReference type="InterPro" id="IPR026267">
    <property type="entry name" value="YgjV"/>
</dbReference>
<name>A0ABU6JDQ1_9BURK</name>
<feature type="transmembrane region" description="Helical" evidence="1">
    <location>
        <begin position="111"/>
        <end position="133"/>
    </location>
</feature>
<dbReference type="Proteomes" id="UP001352263">
    <property type="component" value="Unassembled WGS sequence"/>
</dbReference>
<dbReference type="Pfam" id="PF10688">
    <property type="entry name" value="Imp-YgjV"/>
    <property type="match status" value="1"/>
</dbReference>
<keyword evidence="1" id="KW-1133">Transmembrane helix</keyword>
<feature type="transmembrane region" description="Helical" evidence="1">
    <location>
        <begin position="6"/>
        <end position="25"/>
    </location>
</feature>
<evidence type="ECO:0000313" key="2">
    <source>
        <dbReference type="EMBL" id="MEC4721786.1"/>
    </source>
</evidence>
<organism evidence="2 3">
    <name type="scientific">Noviherbaspirillum album</name>
    <dbReference type="NCBI Taxonomy" id="3080276"/>
    <lineage>
        <taxon>Bacteria</taxon>
        <taxon>Pseudomonadati</taxon>
        <taxon>Pseudomonadota</taxon>
        <taxon>Betaproteobacteria</taxon>
        <taxon>Burkholderiales</taxon>
        <taxon>Oxalobacteraceae</taxon>
        <taxon>Noviherbaspirillum</taxon>
    </lineage>
</organism>
<proteinExistence type="predicted"/>
<dbReference type="EMBL" id="JAWIIV010000021">
    <property type="protein sequence ID" value="MEC4721786.1"/>
    <property type="molecule type" value="Genomic_DNA"/>
</dbReference>
<comment type="caution">
    <text evidence="2">The sequence shown here is derived from an EMBL/GenBank/DDBJ whole genome shotgun (WGS) entry which is preliminary data.</text>
</comment>
<feature type="transmembrane region" description="Helical" evidence="1">
    <location>
        <begin position="76"/>
        <end position="99"/>
    </location>
</feature>
<dbReference type="PIRSF" id="PIRSF011443">
    <property type="entry name" value="YgjV"/>
    <property type="match status" value="1"/>
</dbReference>
<feature type="transmembrane region" description="Helical" evidence="1">
    <location>
        <begin position="37"/>
        <end position="56"/>
    </location>
</feature>
<evidence type="ECO:0000313" key="3">
    <source>
        <dbReference type="Proteomes" id="UP001352263"/>
    </source>
</evidence>
<reference evidence="2 3" key="1">
    <citation type="submission" date="2023-10" db="EMBL/GenBank/DDBJ databases">
        <title>Noviherbaspirillum sp. CPCC 100848 genome assembly.</title>
        <authorList>
            <person name="Li X.Y."/>
            <person name="Fang X.M."/>
        </authorList>
    </citation>
    <scope>NUCLEOTIDE SEQUENCE [LARGE SCALE GENOMIC DNA]</scope>
    <source>
        <strain evidence="2 3">CPCC 100848</strain>
    </source>
</reference>
<keyword evidence="1" id="KW-0812">Transmembrane</keyword>
<dbReference type="InterPro" id="IPR019629">
    <property type="entry name" value="Uncharacterised_HI1736/YgjV"/>
</dbReference>
<accession>A0ABU6JDQ1</accession>
<keyword evidence="3" id="KW-1185">Reference proteome</keyword>